<evidence type="ECO:0000313" key="8">
    <source>
        <dbReference type="EMBL" id="CAE7190352.1"/>
    </source>
</evidence>
<keyword evidence="9" id="KW-1185">Reference proteome</keyword>
<keyword evidence="2 6" id="KW-0812">Transmembrane</keyword>
<feature type="transmembrane region" description="Helical" evidence="6">
    <location>
        <begin position="172"/>
        <end position="189"/>
    </location>
</feature>
<keyword evidence="3 6" id="KW-1133">Transmembrane helix</keyword>
<gene>
    <name evidence="8" type="primary">cya</name>
    <name evidence="8" type="ORF">SNEC2469_LOCUS1101</name>
</gene>
<reference evidence="8" key="1">
    <citation type="submission" date="2021-02" db="EMBL/GenBank/DDBJ databases">
        <authorList>
            <person name="Dougan E. K."/>
            <person name="Rhodes N."/>
            <person name="Thang M."/>
            <person name="Chan C."/>
        </authorList>
    </citation>
    <scope>NUCLEOTIDE SEQUENCE</scope>
</reference>
<comment type="subcellular location">
    <subcellularLocation>
        <location evidence="1">Membrane</location>
        <topology evidence="1">Multi-pass membrane protein</topology>
    </subcellularLocation>
</comment>
<accession>A0A812IVU2</accession>
<dbReference type="Proteomes" id="UP000601435">
    <property type="component" value="Unassembled WGS sequence"/>
</dbReference>
<evidence type="ECO:0000256" key="5">
    <source>
        <dbReference type="SAM" id="MobiDB-lite"/>
    </source>
</evidence>
<evidence type="ECO:0000256" key="4">
    <source>
        <dbReference type="ARBA" id="ARBA00023136"/>
    </source>
</evidence>
<evidence type="ECO:0000256" key="3">
    <source>
        <dbReference type="ARBA" id="ARBA00022989"/>
    </source>
</evidence>
<comment type="caution">
    <text evidence="8">The sequence shown here is derived from an EMBL/GenBank/DDBJ whole genome shotgun (WGS) entry which is preliminary data.</text>
</comment>
<evidence type="ECO:0000256" key="2">
    <source>
        <dbReference type="ARBA" id="ARBA00022692"/>
    </source>
</evidence>
<proteinExistence type="predicted"/>
<evidence type="ECO:0000313" key="9">
    <source>
        <dbReference type="Proteomes" id="UP000601435"/>
    </source>
</evidence>
<feature type="region of interest" description="Disordered" evidence="5">
    <location>
        <begin position="131"/>
        <end position="155"/>
    </location>
</feature>
<sequence length="413" mass="46792">MATKRASNNCSLFLVSWFVSRRFNVTTIFCLFFFALEVLLSSFCKQDYFLGFFFVLDCVSTASLLLDLTWVADSLVSDDFAVGDQARGGRTARLGASVGRVVRVIRLVRIVKLYKAAYERIMAEAAKNSASSPGEETIDDWDNPDYDDQEQRKGQRESAVGKKLVALTTRRVIILVLVMLMCMPVFVVSNSHGDLTSAAFGASSVFDSYRHMKEGIANRSLYEESILKYFYYHNWFAGRAGCDGDSFCPAVFLSHVFWVGFAGRDKTYNELRNYTAEARLQKDVVVAWDAAVAKQDVDYVYVMGSFPAQAQDLLSSDWDIECQFGGWNHLGQSLLSTLLEDTVSYAVRCPQDLRPQERFRIQPSLLTEQEFDDWHLAFFFDARPYVRVESQNNMMLTGFICLVLCVASLQFSK</sequence>
<feature type="transmembrane region" description="Helical" evidence="6">
    <location>
        <begin position="12"/>
        <end position="36"/>
    </location>
</feature>
<dbReference type="OrthoDB" id="60033at2759"/>
<dbReference type="AlphaFoldDB" id="A0A812IVU2"/>
<evidence type="ECO:0000256" key="6">
    <source>
        <dbReference type="SAM" id="Phobius"/>
    </source>
</evidence>
<dbReference type="Gene3D" id="1.20.120.350">
    <property type="entry name" value="Voltage-gated potassium channels. Chain C"/>
    <property type="match status" value="1"/>
</dbReference>
<dbReference type="Pfam" id="PF00520">
    <property type="entry name" value="Ion_trans"/>
    <property type="match status" value="1"/>
</dbReference>
<evidence type="ECO:0000256" key="1">
    <source>
        <dbReference type="ARBA" id="ARBA00004141"/>
    </source>
</evidence>
<evidence type="ECO:0000259" key="7">
    <source>
        <dbReference type="Pfam" id="PF00520"/>
    </source>
</evidence>
<dbReference type="InterPro" id="IPR005821">
    <property type="entry name" value="Ion_trans_dom"/>
</dbReference>
<protein>
    <submittedName>
        <fullName evidence="8">Cya protein</fullName>
    </submittedName>
</protein>
<dbReference type="PANTHER" id="PTHR43336:SF3">
    <property type="entry name" value="GUANYLATE CYCLASE DOMAIN-CONTAINING PROTEIN"/>
    <property type="match status" value="1"/>
</dbReference>
<name>A0A812IVU2_9DINO</name>
<keyword evidence="4 6" id="KW-0472">Membrane</keyword>
<feature type="compositionally biased region" description="Acidic residues" evidence="5">
    <location>
        <begin position="136"/>
        <end position="148"/>
    </location>
</feature>
<organism evidence="8 9">
    <name type="scientific">Symbiodinium necroappetens</name>
    <dbReference type="NCBI Taxonomy" id="1628268"/>
    <lineage>
        <taxon>Eukaryota</taxon>
        <taxon>Sar</taxon>
        <taxon>Alveolata</taxon>
        <taxon>Dinophyceae</taxon>
        <taxon>Suessiales</taxon>
        <taxon>Symbiodiniaceae</taxon>
        <taxon>Symbiodinium</taxon>
    </lineage>
</organism>
<dbReference type="EMBL" id="CAJNJA010005437">
    <property type="protein sequence ID" value="CAE7190352.1"/>
    <property type="molecule type" value="Genomic_DNA"/>
</dbReference>
<dbReference type="GO" id="GO:0005216">
    <property type="term" value="F:monoatomic ion channel activity"/>
    <property type="evidence" value="ECO:0007669"/>
    <property type="project" value="InterPro"/>
</dbReference>
<feature type="domain" description="Ion transport" evidence="7">
    <location>
        <begin position="22"/>
        <end position="116"/>
    </location>
</feature>
<dbReference type="InterPro" id="IPR027359">
    <property type="entry name" value="Volt_channel_dom_sf"/>
</dbReference>
<dbReference type="GO" id="GO:0016020">
    <property type="term" value="C:membrane"/>
    <property type="evidence" value="ECO:0007669"/>
    <property type="project" value="UniProtKB-SubCell"/>
</dbReference>
<feature type="non-terminal residue" evidence="8">
    <location>
        <position position="413"/>
    </location>
</feature>
<feature type="transmembrane region" description="Helical" evidence="6">
    <location>
        <begin position="48"/>
        <end position="66"/>
    </location>
</feature>
<dbReference type="PANTHER" id="PTHR43336">
    <property type="entry name" value="OXYGEN SENSOR HISTIDINE KINASE RESPONSE REGULATOR DEVS/DOSS"/>
    <property type="match status" value="1"/>
</dbReference>